<dbReference type="PROSITE" id="PS50297">
    <property type="entry name" value="ANK_REP_REGION"/>
    <property type="match status" value="2"/>
</dbReference>
<gene>
    <name evidence="4" type="ORF">PHMEG_00017794</name>
</gene>
<dbReference type="OrthoDB" id="194358at2759"/>
<organism evidence="4 5">
    <name type="scientific">Phytophthora megakarya</name>
    <dbReference type="NCBI Taxonomy" id="4795"/>
    <lineage>
        <taxon>Eukaryota</taxon>
        <taxon>Sar</taxon>
        <taxon>Stramenopiles</taxon>
        <taxon>Oomycota</taxon>
        <taxon>Peronosporomycetes</taxon>
        <taxon>Peronosporales</taxon>
        <taxon>Peronosporaceae</taxon>
        <taxon>Phytophthora</taxon>
    </lineage>
</organism>
<dbReference type="InterPro" id="IPR002110">
    <property type="entry name" value="Ankyrin_rpt"/>
</dbReference>
<dbReference type="GO" id="GO:0005737">
    <property type="term" value="C:cytoplasm"/>
    <property type="evidence" value="ECO:0007669"/>
    <property type="project" value="TreeGrafter"/>
</dbReference>
<dbReference type="SMART" id="SM00248">
    <property type="entry name" value="ANK"/>
    <property type="match status" value="5"/>
</dbReference>
<dbReference type="EMBL" id="NBNE01002769">
    <property type="protein sequence ID" value="OWZ09499.1"/>
    <property type="molecule type" value="Genomic_DNA"/>
</dbReference>
<reference evidence="5" key="1">
    <citation type="submission" date="2017-03" db="EMBL/GenBank/DDBJ databases">
        <title>Phytopthora megakarya and P. palmivora, two closely related causual agents of cacao black pod achieved similar genome size and gene model numbers by different mechanisms.</title>
        <authorList>
            <person name="Ali S."/>
            <person name="Shao J."/>
            <person name="Larry D.J."/>
            <person name="Kronmiller B."/>
            <person name="Shen D."/>
            <person name="Strem M.D."/>
            <person name="Melnick R.L."/>
            <person name="Guiltinan M.J."/>
            <person name="Tyler B.M."/>
            <person name="Meinhardt L.W."/>
            <person name="Bailey B.A."/>
        </authorList>
    </citation>
    <scope>NUCLEOTIDE SEQUENCE [LARGE SCALE GENOMIC DNA]</scope>
    <source>
        <strain evidence="5">zdho120</strain>
    </source>
</reference>
<accession>A0A225VWZ3</accession>
<name>A0A225VWZ3_9STRA</name>
<keyword evidence="1" id="KW-0677">Repeat</keyword>
<dbReference type="PANTHER" id="PTHR24198:SF165">
    <property type="entry name" value="ANKYRIN REPEAT-CONTAINING PROTEIN-RELATED"/>
    <property type="match status" value="1"/>
</dbReference>
<dbReference type="Proteomes" id="UP000198211">
    <property type="component" value="Unassembled WGS sequence"/>
</dbReference>
<protein>
    <submittedName>
        <fullName evidence="4">Uncharacterized protein</fullName>
    </submittedName>
</protein>
<evidence type="ECO:0000256" key="3">
    <source>
        <dbReference type="PROSITE-ProRule" id="PRU00023"/>
    </source>
</evidence>
<feature type="repeat" description="ANK" evidence="3">
    <location>
        <begin position="199"/>
        <end position="231"/>
    </location>
</feature>
<keyword evidence="5" id="KW-1185">Reference proteome</keyword>
<dbReference type="Pfam" id="PF12796">
    <property type="entry name" value="Ank_2"/>
    <property type="match status" value="2"/>
</dbReference>
<proteinExistence type="predicted"/>
<dbReference type="AlphaFoldDB" id="A0A225VWZ3"/>
<comment type="caution">
    <text evidence="4">The sequence shown here is derived from an EMBL/GenBank/DDBJ whole genome shotgun (WGS) entry which is preliminary data.</text>
</comment>
<dbReference type="Gene3D" id="1.25.40.20">
    <property type="entry name" value="Ankyrin repeat-containing domain"/>
    <property type="match status" value="1"/>
</dbReference>
<sequence>METEAAEKAQAFAHRLVEFADYDKCIQYFTERRIAFDRPNVMGWSVLMSVCACGRDDLVGFVVDRTAAVDCVTNTNRTTVLHLTAMSKNARVMEELVATAERKQKLQKILNKPNVHGDTALMMACVAKNMKAVQLLINIGASLDVVNVSGLNALMCAVRVGKDPRPGAPSMEEMTARGADIVQILLTNGVDVNATEKAGGNTALHLAILNENPGAVKALIAHAPDLDITLRNAAENTALDLSKRISGVASKQMEGLLIWKWDQYEKEAAQMSARN</sequence>
<evidence type="ECO:0000313" key="5">
    <source>
        <dbReference type="Proteomes" id="UP000198211"/>
    </source>
</evidence>
<keyword evidence="2 3" id="KW-0040">ANK repeat</keyword>
<dbReference type="PROSITE" id="PS50088">
    <property type="entry name" value="ANK_REPEAT"/>
    <property type="match status" value="2"/>
</dbReference>
<feature type="repeat" description="ANK" evidence="3">
    <location>
        <begin position="116"/>
        <end position="148"/>
    </location>
</feature>
<dbReference type="STRING" id="4795.A0A225VWZ3"/>
<dbReference type="InterPro" id="IPR036770">
    <property type="entry name" value="Ankyrin_rpt-contain_sf"/>
</dbReference>
<evidence type="ECO:0000256" key="1">
    <source>
        <dbReference type="ARBA" id="ARBA00022737"/>
    </source>
</evidence>
<evidence type="ECO:0000256" key="2">
    <source>
        <dbReference type="ARBA" id="ARBA00023043"/>
    </source>
</evidence>
<dbReference type="SUPFAM" id="SSF48403">
    <property type="entry name" value="Ankyrin repeat"/>
    <property type="match status" value="1"/>
</dbReference>
<dbReference type="PANTHER" id="PTHR24198">
    <property type="entry name" value="ANKYRIN REPEAT AND PROTEIN KINASE DOMAIN-CONTAINING PROTEIN"/>
    <property type="match status" value="1"/>
</dbReference>
<evidence type="ECO:0000313" key="4">
    <source>
        <dbReference type="EMBL" id="OWZ09499.1"/>
    </source>
</evidence>